<feature type="domain" description="PIK helical" evidence="4">
    <location>
        <begin position="1"/>
        <end position="68"/>
    </location>
</feature>
<evidence type="ECO:0000256" key="3">
    <source>
        <dbReference type="SAM" id="SignalP"/>
    </source>
</evidence>
<dbReference type="Gene3D" id="1.25.40.70">
    <property type="entry name" value="Phosphatidylinositol 3-kinase, accessory domain (PIK)"/>
    <property type="match status" value="1"/>
</dbReference>
<dbReference type="GO" id="GO:0048015">
    <property type="term" value="P:phosphatidylinositol-mediated signaling"/>
    <property type="evidence" value="ECO:0007669"/>
    <property type="project" value="TreeGrafter"/>
</dbReference>
<dbReference type="GO" id="GO:0046854">
    <property type="term" value="P:phosphatidylinositol phosphate biosynthetic process"/>
    <property type="evidence" value="ECO:0007669"/>
    <property type="project" value="InterPro"/>
</dbReference>
<comment type="similarity">
    <text evidence="1">Belongs to the PI3/PI4-kinase family. Type III PI4K subfamily.</text>
</comment>
<feature type="signal peptide" evidence="3">
    <location>
        <begin position="1"/>
        <end position="18"/>
    </location>
</feature>
<dbReference type="GO" id="GO:0004430">
    <property type="term" value="F:1-phosphatidylinositol 4-kinase activity"/>
    <property type="evidence" value="ECO:0007669"/>
    <property type="project" value="TreeGrafter"/>
</dbReference>
<evidence type="ECO:0000256" key="2">
    <source>
        <dbReference type="ARBA" id="ARBA00012169"/>
    </source>
</evidence>
<gene>
    <name evidence="5" type="ORF">HAZT_HAZT003179</name>
</gene>
<keyword evidence="3" id="KW-0732">Signal</keyword>
<dbReference type="GO" id="GO:0005737">
    <property type="term" value="C:cytoplasm"/>
    <property type="evidence" value="ECO:0007669"/>
    <property type="project" value="TreeGrafter"/>
</dbReference>
<reference evidence="5" key="1">
    <citation type="submission" date="2014-08" db="EMBL/GenBank/DDBJ databases">
        <authorList>
            <person name="Murali S."/>
            <person name="Richards S."/>
            <person name="Bandaranaike D."/>
            <person name="Bellair M."/>
            <person name="Blankenburg K."/>
            <person name="Chao H."/>
            <person name="Dinh H."/>
            <person name="Doddapaneni H."/>
            <person name="Dugan-Rocha S."/>
            <person name="Elkadiri S."/>
            <person name="Gnanaolivu R."/>
            <person name="Hughes D."/>
            <person name="Lee S."/>
            <person name="Li M."/>
            <person name="Ming W."/>
            <person name="Munidasa M."/>
            <person name="Muniz J."/>
            <person name="Nguyen L."/>
            <person name="Osuji N."/>
            <person name="Pu L.-L."/>
            <person name="Puazo M."/>
            <person name="Skinner E."/>
            <person name="Qu C."/>
            <person name="Quiroz J."/>
            <person name="Raj R."/>
            <person name="Weissenberger G."/>
            <person name="Xin Y."/>
            <person name="Zou X."/>
            <person name="Han Y."/>
            <person name="Worley K."/>
            <person name="Muzny D."/>
            <person name="Gibbs R."/>
        </authorList>
    </citation>
    <scope>NUCLEOTIDE SEQUENCE</scope>
    <source>
        <strain evidence="5">HAZT.00-mixed</strain>
        <tissue evidence="5">Whole organism</tissue>
    </source>
</reference>
<organism evidence="5">
    <name type="scientific">Hyalella azteca</name>
    <name type="common">Amphipod</name>
    <dbReference type="NCBI Taxonomy" id="294128"/>
    <lineage>
        <taxon>Eukaryota</taxon>
        <taxon>Metazoa</taxon>
        <taxon>Ecdysozoa</taxon>
        <taxon>Arthropoda</taxon>
        <taxon>Crustacea</taxon>
        <taxon>Multicrustacea</taxon>
        <taxon>Malacostraca</taxon>
        <taxon>Eumalacostraca</taxon>
        <taxon>Peracarida</taxon>
        <taxon>Amphipoda</taxon>
        <taxon>Senticaudata</taxon>
        <taxon>Talitrida</taxon>
        <taxon>Talitroidea</taxon>
        <taxon>Hyalellidae</taxon>
        <taxon>Hyalella</taxon>
    </lineage>
</organism>
<dbReference type="EMBL" id="JQDR03005976">
    <property type="protein sequence ID" value="KAA0200909.1"/>
    <property type="molecule type" value="Genomic_DNA"/>
</dbReference>
<proteinExistence type="inferred from homology"/>
<reference evidence="5" key="2">
    <citation type="journal article" date="2018" name="Environ. Sci. Technol.">
        <title>The Toxicogenome of Hyalella azteca: A Model for Sediment Ecotoxicology and Evolutionary Toxicology.</title>
        <authorList>
            <person name="Poynton H.C."/>
            <person name="Hasenbein S."/>
            <person name="Benoit J.B."/>
            <person name="Sepulveda M.S."/>
            <person name="Poelchau M.F."/>
            <person name="Hughes D.S.T."/>
            <person name="Murali S.C."/>
            <person name="Chen S."/>
            <person name="Glastad K.M."/>
            <person name="Goodisman M.A.D."/>
            <person name="Werren J.H."/>
            <person name="Vineis J.H."/>
            <person name="Bowen J.L."/>
            <person name="Friedrich M."/>
            <person name="Jones J."/>
            <person name="Robertson H.M."/>
            <person name="Feyereisen R."/>
            <person name="Mechler-Hickson A."/>
            <person name="Mathers N."/>
            <person name="Lee C.E."/>
            <person name="Colbourne J.K."/>
            <person name="Biales A."/>
            <person name="Johnston J.S."/>
            <person name="Wellborn G.A."/>
            <person name="Rosendale A.J."/>
            <person name="Cridge A.G."/>
            <person name="Munoz-Torres M.C."/>
            <person name="Bain P.A."/>
            <person name="Manny A.R."/>
            <person name="Major K.M."/>
            <person name="Lambert F.N."/>
            <person name="Vulpe C.D."/>
            <person name="Tuck P."/>
            <person name="Blalock B.J."/>
            <person name="Lin Y.Y."/>
            <person name="Smith M.E."/>
            <person name="Ochoa-Acuna H."/>
            <person name="Chen M.M."/>
            <person name="Childers C.P."/>
            <person name="Qu J."/>
            <person name="Dugan S."/>
            <person name="Lee S.L."/>
            <person name="Chao H."/>
            <person name="Dinh H."/>
            <person name="Han Y."/>
            <person name="Doddapaneni H."/>
            <person name="Worley K.C."/>
            <person name="Muzny D.M."/>
            <person name="Gibbs R.A."/>
            <person name="Richards S."/>
        </authorList>
    </citation>
    <scope>NUCLEOTIDE SEQUENCE</scope>
    <source>
        <strain evidence="5">HAZT.00-mixed</strain>
        <tissue evidence="5">Whole organism</tissue>
    </source>
</reference>
<sequence>MWRLNSMLTWAAVPPVRALAFFSRQFPPHPITAQYAVRVLSGYPPDTVLFYIPQLVQALRYDTVNCCP</sequence>
<feature type="chain" id="PRO_5025448929" description="1-phosphatidylinositol 4-kinase" evidence="3">
    <location>
        <begin position="19"/>
        <end position="68"/>
    </location>
</feature>
<dbReference type="PANTHER" id="PTHR10048">
    <property type="entry name" value="PHOSPHATIDYLINOSITOL KINASE"/>
    <property type="match status" value="1"/>
</dbReference>
<dbReference type="EC" id="2.7.1.67" evidence="2"/>
<comment type="caution">
    <text evidence="5">The sequence shown here is derived from an EMBL/GenBank/DDBJ whole genome shotgun (WGS) entry which is preliminary data.</text>
</comment>
<evidence type="ECO:0000313" key="5">
    <source>
        <dbReference type="EMBL" id="KAA0200909.1"/>
    </source>
</evidence>
<dbReference type="Pfam" id="PF00613">
    <property type="entry name" value="PI3Ka"/>
    <property type="match status" value="1"/>
</dbReference>
<dbReference type="SUPFAM" id="SSF48371">
    <property type="entry name" value="ARM repeat"/>
    <property type="match status" value="1"/>
</dbReference>
<protein>
    <recommendedName>
        <fullName evidence="2">1-phosphatidylinositol 4-kinase</fullName>
        <ecNumber evidence="2">2.7.1.67</ecNumber>
    </recommendedName>
</protein>
<dbReference type="GO" id="GO:0005886">
    <property type="term" value="C:plasma membrane"/>
    <property type="evidence" value="ECO:0007669"/>
    <property type="project" value="TreeGrafter"/>
</dbReference>
<dbReference type="PROSITE" id="PS51545">
    <property type="entry name" value="PIK_HELICAL"/>
    <property type="match status" value="1"/>
</dbReference>
<dbReference type="Proteomes" id="UP000711488">
    <property type="component" value="Unassembled WGS sequence"/>
</dbReference>
<evidence type="ECO:0000259" key="4">
    <source>
        <dbReference type="PROSITE" id="PS51545"/>
    </source>
</evidence>
<dbReference type="OrthoDB" id="10264149at2759"/>
<dbReference type="InterPro" id="IPR016024">
    <property type="entry name" value="ARM-type_fold"/>
</dbReference>
<dbReference type="AlphaFoldDB" id="A0A6A0H5V9"/>
<dbReference type="InterPro" id="IPR001263">
    <property type="entry name" value="PI3K_accessory_dom"/>
</dbReference>
<accession>A0A6A0H5V9</accession>
<reference evidence="5" key="3">
    <citation type="submission" date="2019-06" db="EMBL/GenBank/DDBJ databases">
        <authorList>
            <person name="Poynton C."/>
            <person name="Hasenbein S."/>
            <person name="Benoit J.B."/>
            <person name="Sepulveda M.S."/>
            <person name="Poelchau M.F."/>
            <person name="Murali S.C."/>
            <person name="Chen S."/>
            <person name="Glastad K.M."/>
            <person name="Werren J.H."/>
            <person name="Vineis J.H."/>
            <person name="Bowen J.L."/>
            <person name="Friedrich M."/>
            <person name="Jones J."/>
            <person name="Robertson H.M."/>
            <person name="Feyereisen R."/>
            <person name="Mechler-Hickson A."/>
            <person name="Mathers N."/>
            <person name="Lee C.E."/>
            <person name="Colbourne J.K."/>
            <person name="Biales A."/>
            <person name="Johnston J.S."/>
            <person name="Wellborn G.A."/>
            <person name="Rosendale A.J."/>
            <person name="Cridge A.G."/>
            <person name="Munoz-Torres M.C."/>
            <person name="Bain P.A."/>
            <person name="Manny A.R."/>
            <person name="Major K.M."/>
            <person name="Lambert F.N."/>
            <person name="Vulpe C.D."/>
            <person name="Tuck P."/>
            <person name="Blalock B.J."/>
            <person name="Lin Y.-Y."/>
            <person name="Smith M.E."/>
            <person name="Ochoa-Acuna H."/>
            <person name="Chen M.-J.M."/>
            <person name="Childers C.P."/>
            <person name="Qu J."/>
            <person name="Dugan S."/>
            <person name="Lee S.L."/>
            <person name="Chao H."/>
            <person name="Dinh H."/>
            <person name="Han Y."/>
            <person name="Doddapaneni H."/>
            <person name="Worley K.C."/>
            <person name="Muzny D.M."/>
            <person name="Gibbs R.A."/>
            <person name="Richards S."/>
        </authorList>
    </citation>
    <scope>NUCLEOTIDE SEQUENCE</scope>
    <source>
        <strain evidence="5">HAZT.00-mixed</strain>
        <tissue evidence="5">Whole organism</tissue>
    </source>
</reference>
<evidence type="ECO:0000256" key="1">
    <source>
        <dbReference type="ARBA" id="ARBA00006209"/>
    </source>
</evidence>
<dbReference type="PANTHER" id="PTHR10048:SF15">
    <property type="entry name" value="PHOSPHATIDYLINOSITOL 4-KINASE ALPHA"/>
    <property type="match status" value="1"/>
</dbReference>
<dbReference type="InterPro" id="IPR042236">
    <property type="entry name" value="PI3K_accessory_sf"/>
</dbReference>
<dbReference type="InterPro" id="IPR015433">
    <property type="entry name" value="PI3/4_kinase"/>
</dbReference>
<name>A0A6A0H5V9_HYAAZ</name>